<evidence type="ECO:0000259" key="1">
    <source>
        <dbReference type="Pfam" id="PF03372"/>
    </source>
</evidence>
<organism evidence="2 3">
    <name type="scientific">Rhipicephalus microplus</name>
    <name type="common">Cattle tick</name>
    <name type="synonym">Boophilus microplus</name>
    <dbReference type="NCBI Taxonomy" id="6941"/>
    <lineage>
        <taxon>Eukaryota</taxon>
        <taxon>Metazoa</taxon>
        <taxon>Ecdysozoa</taxon>
        <taxon>Arthropoda</taxon>
        <taxon>Chelicerata</taxon>
        <taxon>Arachnida</taxon>
        <taxon>Acari</taxon>
        <taxon>Parasitiformes</taxon>
        <taxon>Ixodida</taxon>
        <taxon>Ixodoidea</taxon>
        <taxon>Ixodidae</taxon>
        <taxon>Rhipicephalinae</taxon>
        <taxon>Rhipicephalus</taxon>
        <taxon>Boophilus</taxon>
    </lineage>
</organism>
<protein>
    <recommendedName>
        <fullName evidence="1">Endonuclease/exonuclease/phosphatase domain-containing protein</fullName>
    </recommendedName>
</protein>
<evidence type="ECO:0000313" key="3">
    <source>
        <dbReference type="Proteomes" id="UP000821866"/>
    </source>
</evidence>
<dbReference type="Pfam" id="PF03372">
    <property type="entry name" value="Exo_endo_phos"/>
    <property type="match status" value="1"/>
</dbReference>
<reference evidence="2" key="1">
    <citation type="journal article" date="2020" name="Cell">
        <title>Large-Scale Comparative Analyses of Tick Genomes Elucidate Their Genetic Diversity and Vector Capacities.</title>
        <authorList>
            <consortium name="Tick Genome and Microbiome Consortium (TIGMIC)"/>
            <person name="Jia N."/>
            <person name="Wang J."/>
            <person name="Shi W."/>
            <person name="Du L."/>
            <person name="Sun Y."/>
            <person name="Zhan W."/>
            <person name="Jiang J.F."/>
            <person name="Wang Q."/>
            <person name="Zhang B."/>
            <person name="Ji P."/>
            <person name="Bell-Sakyi L."/>
            <person name="Cui X.M."/>
            <person name="Yuan T.T."/>
            <person name="Jiang B.G."/>
            <person name="Yang W.F."/>
            <person name="Lam T.T."/>
            <person name="Chang Q.C."/>
            <person name="Ding S.J."/>
            <person name="Wang X.J."/>
            <person name="Zhu J.G."/>
            <person name="Ruan X.D."/>
            <person name="Zhao L."/>
            <person name="Wei J.T."/>
            <person name="Ye R.Z."/>
            <person name="Que T.C."/>
            <person name="Du C.H."/>
            <person name="Zhou Y.H."/>
            <person name="Cheng J.X."/>
            <person name="Dai P.F."/>
            <person name="Guo W.B."/>
            <person name="Han X.H."/>
            <person name="Huang E.J."/>
            <person name="Li L.F."/>
            <person name="Wei W."/>
            <person name="Gao Y.C."/>
            <person name="Liu J.Z."/>
            <person name="Shao H.Z."/>
            <person name="Wang X."/>
            <person name="Wang C.C."/>
            <person name="Yang T.C."/>
            <person name="Huo Q.B."/>
            <person name="Li W."/>
            <person name="Chen H.Y."/>
            <person name="Chen S.E."/>
            <person name="Zhou L.G."/>
            <person name="Ni X.B."/>
            <person name="Tian J.H."/>
            <person name="Sheng Y."/>
            <person name="Liu T."/>
            <person name="Pan Y.S."/>
            <person name="Xia L.Y."/>
            <person name="Li J."/>
            <person name="Zhao F."/>
            <person name="Cao W.C."/>
        </authorList>
    </citation>
    <scope>NUCLEOTIDE SEQUENCE</scope>
    <source>
        <strain evidence="2">Rmic-2018</strain>
    </source>
</reference>
<feature type="domain" description="Endonuclease/exonuclease/phosphatase" evidence="1">
    <location>
        <begin position="21"/>
        <end position="137"/>
    </location>
</feature>
<dbReference type="InterPro" id="IPR036691">
    <property type="entry name" value="Endo/exonu/phosph_ase_sf"/>
</dbReference>
<evidence type="ECO:0000313" key="2">
    <source>
        <dbReference type="EMBL" id="KAH8009899.1"/>
    </source>
</evidence>
<accession>A0A9J6D732</accession>
<dbReference type="Proteomes" id="UP000821866">
    <property type="component" value="Chromosome 9"/>
</dbReference>
<dbReference type="AlphaFoldDB" id="A0A9J6D732"/>
<proteinExistence type="predicted"/>
<dbReference type="InterPro" id="IPR005135">
    <property type="entry name" value="Endo/exonuclease/phosphatase"/>
</dbReference>
<reference evidence="2" key="2">
    <citation type="submission" date="2021-09" db="EMBL/GenBank/DDBJ databases">
        <authorList>
            <person name="Jia N."/>
            <person name="Wang J."/>
            <person name="Shi W."/>
            <person name="Du L."/>
            <person name="Sun Y."/>
            <person name="Zhan W."/>
            <person name="Jiang J."/>
            <person name="Wang Q."/>
            <person name="Zhang B."/>
            <person name="Ji P."/>
            <person name="Sakyi L.B."/>
            <person name="Cui X."/>
            <person name="Yuan T."/>
            <person name="Jiang B."/>
            <person name="Yang W."/>
            <person name="Lam T.T.-Y."/>
            <person name="Chang Q."/>
            <person name="Ding S."/>
            <person name="Wang X."/>
            <person name="Zhu J."/>
            <person name="Ruan X."/>
            <person name="Zhao L."/>
            <person name="Wei J."/>
            <person name="Que T."/>
            <person name="Du C."/>
            <person name="Cheng J."/>
            <person name="Dai P."/>
            <person name="Han X."/>
            <person name="Huang E."/>
            <person name="Gao Y."/>
            <person name="Liu J."/>
            <person name="Shao H."/>
            <person name="Ye R."/>
            <person name="Li L."/>
            <person name="Wei W."/>
            <person name="Wang X."/>
            <person name="Wang C."/>
            <person name="Huo Q."/>
            <person name="Li W."/>
            <person name="Guo W."/>
            <person name="Chen H."/>
            <person name="Chen S."/>
            <person name="Zhou L."/>
            <person name="Zhou L."/>
            <person name="Ni X."/>
            <person name="Tian J."/>
            <person name="Zhou Y."/>
            <person name="Sheng Y."/>
            <person name="Liu T."/>
            <person name="Pan Y."/>
            <person name="Xia L."/>
            <person name="Li J."/>
            <person name="Zhao F."/>
            <person name="Cao W."/>
        </authorList>
    </citation>
    <scope>NUCLEOTIDE SEQUENCE</scope>
    <source>
        <strain evidence="2">Rmic-2018</strain>
        <tissue evidence="2">Larvae</tissue>
    </source>
</reference>
<gene>
    <name evidence="2" type="ORF">HPB51_021697</name>
</gene>
<comment type="caution">
    <text evidence="2">The sequence shown here is derived from an EMBL/GenBank/DDBJ whole genome shotgun (WGS) entry which is preliminary data.</text>
</comment>
<dbReference type="GO" id="GO:0003824">
    <property type="term" value="F:catalytic activity"/>
    <property type="evidence" value="ECO:0007669"/>
    <property type="project" value="InterPro"/>
</dbReference>
<dbReference type="EMBL" id="JABSTU010000011">
    <property type="protein sequence ID" value="KAH8009899.1"/>
    <property type="molecule type" value="Genomic_DNA"/>
</dbReference>
<dbReference type="SUPFAM" id="SSF56219">
    <property type="entry name" value="DNase I-like"/>
    <property type="match status" value="1"/>
</dbReference>
<name>A0A9J6D732_RHIMP</name>
<dbReference type="VEuPathDB" id="VectorBase:LOC119180902"/>
<dbReference type="Gene3D" id="3.60.10.10">
    <property type="entry name" value="Endonuclease/exonuclease/phosphatase"/>
    <property type="match status" value="1"/>
</dbReference>
<keyword evidence="3" id="KW-1185">Reference proteome</keyword>
<sequence length="265" mass="30444">MWMTGDLMGIPSAVCVVYMAVPGAHYVKNERLLECVFEHAECLAGCREVLILGVFNGHISELDRYTDANGKLLSQLSERLQLEIFNNIPRCEGQTTTWCARKSATSIDYALASDGLVKALQRLHIDAEGTHRIGSDHNRLRLDFSQAYHREPNAERRGTPNRYLPGVSLQTVVEQFEVSPKSEAKTYEEYVSELCRNIEMHKVCGGTRPARHHRKTWWDKEVAVARHARREANRSHRRAVRTKDAVQTEVAWQRYLQFKRDMQAH</sequence>